<evidence type="ECO:0000313" key="2">
    <source>
        <dbReference type="Proteomes" id="UP000677918"/>
    </source>
</evidence>
<comment type="caution">
    <text evidence="1">The sequence shown here is derived from an EMBL/GenBank/DDBJ whole genome shotgun (WGS) entry which is preliminary data.</text>
</comment>
<gene>
    <name evidence="1" type="ORF">XYCOK13_22580</name>
</gene>
<name>A0A8J4H202_9BACL</name>
<dbReference type="EMBL" id="BOVK01000028">
    <property type="protein sequence ID" value="GIQ69434.1"/>
    <property type="molecule type" value="Genomic_DNA"/>
</dbReference>
<organism evidence="1 2">
    <name type="scientific">Xylanibacillus composti</name>
    <dbReference type="NCBI Taxonomy" id="1572762"/>
    <lineage>
        <taxon>Bacteria</taxon>
        <taxon>Bacillati</taxon>
        <taxon>Bacillota</taxon>
        <taxon>Bacilli</taxon>
        <taxon>Bacillales</taxon>
        <taxon>Paenibacillaceae</taxon>
        <taxon>Xylanibacillus</taxon>
    </lineage>
</organism>
<evidence type="ECO:0000313" key="1">
    <source>
        <dbReference type="EMBL" id="GIQ69434.1"/>
    </source>
</evidence>
<dbReference type="RefSeq" id="WP_213412238.1">
    <property type="nucleotide sequence ID" value="NZ_BOVK01000028.1"/>
</dbReference>
<proteinExistence type="predicted"/>
<reference evidence="1" key="1">
    <citation type="submission" date="2021-04" db="EMBL/GenBank/DDBJ databases">
        <title>Draft genome sequence of Xylanibacillus composti strain K13.</title>
        <authorList>
            <person name="Uke A."/>
            <person name="Chhe C."/>
            <person name="Baramee S."/>
            <person name="Kosugi A."/>
        </authorList>
    </citation>
    <scope>NUCLEOTIDE SEQUENCE</scope>
    <source>
        <strain evidence="1">K13</strain>
    </source>
</reference>
<keyword evidence="2" id="KW-1185">Reference proteome</keyword>
<protein>
    <submittedName>
        <fullName evidence="1">Uncharacterized protein</fullName>
    </submittedName>
</protein>
<dbReference type="Proteomes" id="UP000677918">
    <property type="component" value="Unassembled WGS sequence"/>
</dbReference>
<sequence length="59" mass="6352">MPALAQAFSIRLGYSVFRITSSKRETTLIGVLSFKLEVGTAHWSASQSNLPRTFGGPAP</sequence>
<accession>A0A8J4H202</accession>
<dbReference type="AlphaFoldDB" id="A0A8J4H202"/>